<evidence type="ECO:0000313" key="6">
    <source>
        <dbReference type="EMBL" id="KJY82737.1"/>
    </source>
</evidence>
<comment type="function">
    <text evidence="4">Required for resistance to DNA-damaging agents.</text>
</comment>
<dbReference type="OrthoDB" id="5889442at2"/>
<evidence type="ECO:0000313" key="7">
    <source>
        <dbReference type="Proteomes" id="UP000033673"/>
    </source>
</evidence>
<feature type="domain" description="UspA" evidence="5">
    <location>
        <begin position="214"/>
        <end position="284"/>
    </location>
</feature>
<name>A0A0F4NHZ4_9VIBR</name>
<dbReference type="Gene3D" id="3.40.50.12370">
    <property type="match status" value="1"/>
</dbReference>
<proteinExistence type="inferred from homology"/>
<dbReference type="RefSeq" id="WP_045955761.1">
    <property type="nucleotide sequence ID" value="NZ_JXXV01000018.1"/>
</dbReference>
<keyword evidence="7" id="KW-1185">Reference proteome</keyword>
<keyword evidence="3" id="KW-0963">Cytoplasm</keyword>
<sequence length="290" mass="33062">MSPIHLLMKVSTKPSRRVLKKALRIAHSSNQSLRIYAEDFKRSEDHTFLDFLIQGGESHARYDDFFVQWCSSILEMVEEIHEELELTKVDVELEHAKDSNWVKALVKDNQEPRILLVDYSTGVLAAHLLRELTRNKFNILLLTNKGWQQKLSIAAAIDPLHRGDQEANVDKAIITQSVSLKQRLNAGLSLVYCQFVAPHLYKHNQQILLNQKQAVQAFLHDNQLDKFNFRFIKGNPEQGLPQVVELMEASILALGACKRSALSRYWSGSTVDVLLKYPPCDLFLICGDAN</sequence>
<comment type="caution">
    <text evidence="6">The sequence shown here is derived from an EMBL/GenBank/DDBJ whole genome shotgun (WGS) entry which is preliminary data.</text>
</comment>
<dbReference type="Pfam" id="PF00582">
    <property type="entry name" value="Usp"/>
    <property type="match status" value="1"/>
</dbReference>
<dbReference type="InterPro" id="IPR006016">
    <property type="entry name" value="UspA"/>
</dbReference>
<evidence type="ECO:0000256" key="4">
    <source>
        <dbReference type="ARBA" id="ARBA00037131"/>
    </source>
</evidence>
<dbReference type="Proteomes" id="UP000033673">
    <property type="component" value="Unassembled WGS sequence"/>
</dbReference>
<comment type="subcellular location">
    <subcellularLocation>
        <location evidence="1">Cytoplasm</location>
    </subcellularLocation>
</comment>
<dbReference type="AlphaFoldDB" id="A0A0F4NHZ4"/>
<dbReference type="EMBL" id="JXXV01000018">
    <property type="protein sequence ID" value="KJY82737.1"/>
    <property type="molecule type" value="Genomic_DNA"/>
</dbReference>
<dbReference type="PATRIC" id="fig|579748.3.peg.2261"/>
<dbReference type="GO" id="GO:0005737">
    <property type="term" value="C:cytoplasm"/>
    <property type="evidence" value="ECO:0007669"/>
    <property type="project" value="UniProtKB-SubCell"/>
</dbReference>
<dbReference type="PANTHER" id="PTHR47892">
    <property type="entry name" value="UNIVERSAL STRESS PROTEIN E"/>
    <property type="match status" value="1"/>
</dbReference>
<accession>A0A0F4NHZ4</accession>
<comment type="similarity">
    <text evidence="2">Belongs to the universal stress protein A family.</text>
</comment>
<organism evidence="6 7">
    <name type="scientific">Vibrio galatheae</name>
    <dbReference type="NCBI Taxonomy" id="579748"/>
    <lineage>
        <taxon>Bacteria</taxon>
        <taxon>Pseudomonadati</taxon>
        <taxon>Pseudomonadota</taxon>
        <taxon>Gammaproteobacteria</taxon>
        <taxon>Vibrionales</taxon>
        <taxon>Vibrionaceae</taxon>
        <taxon>Vibrio</taxon>
    </lineage>
</organism>
<evidence type="ECO:0000256" key="2">
    <source>
        <dbReference type="ARBA" id="ARBA00008791"/>
    </source>
</evidence>
<evidence type="ECO:0000256" key="3">
    <source>
        <dbReference type="ARBA" id="ARBA00022490"/>
    </source>
</evidence>
<reference evidence="6 7" key="1">
    <citation type="journal article" date="2015" name="BMC Genomics">
        <title>Genome mining reveals unlocked bioactive potential of marine Gram-negative bacteria.</title>
        <authorList>
            <person name="Machado H."/>
            <person name="Sonnenschein E.C."/>
            <person name="Melchiorsen J."/>
            <person name="Gram L."/>
        </authorList>
    </citation>
    <scope>NUCLEOTIDE SEQUENCE [LARGE SCALE GENOMIC DNA]</scope>
    <source>
        <strain evidence="6 7">S2757</strain>
    </source>
</reference>
<evidence type="ECO:0000256" key="1">
    <source>
        <dbReference type="ARBA" id="ARBA00004496"/>
    </source>
</evidence>
<evidence type="ECO:0000259" key="5">
    <source>
        <dbReference type="Pfam" id="PF00582"/>
    </source>
</evidence>
<protein>
    <recommendedName>
        <fullName evidence="5">UspA domain-containing protein</fullName>
    </recommendedName>
</protein>
<gene>
    <name evidence="6" type="ORF">TW81_10965</name>
</gene>
<dbReference type="STRING" id="579748.TW81_10965"/>
<dbReference type="SUPFAM" id="SSF52402">
    <property type="entry name" value="Adenine nucleotide alpha hydrolases-like"/>
    <property type="match status" value="1"/>
</dbReference>
<dbReference type="PANTHER" id="PTHR47892:SF1">
    <property type="entry name" value="UNIVERSAL STRESS PROTEIN E"/>
    <property type="match status" value="1"/>
</dbReference>